<dbReference type="Proteomes" id="UP001501729">
    <property type="component" value="Unassembled WGS sequence"/>
</dbReference>
<reference evidence="2 3" key="1">
    <citation type="journal article" date="2019" name="Int. J. Syst. Evol. Microbiol.">
        <title>The Global Catalogue of Microorganisms (GCM) 10K type strain sequencing project: providing services to taxonomists for standard genome sequencing and annotation.</title>
        <authorList>
            <consortium name="The Broad Institute Genomics Platform"/>
            <consortium name="The Broad Institute Genome Sequencing Center for Infectious Disease"/>
            <person name="Wu L."/>
            <person name="Ma J."/>
        </authorList>
    </citation>
    <scope>NUCLEOTIDE SEQUENCE [LARGE SCALE GENOMIC DNA]</scope>
    <source>
        <strain evidence="2 3">JCM 17504</strain>
    </source>
</reference>
<name>A0AAV3UK94_9EURY</name>
<feature type="region of interest" description="Disordered" evidence="1">
    <location>
        <begin position="1"/>
        <end position="34"/>
    </location>
</feature>
<evidence type="ECO:0000313" key="2">
    <source>
        <dbReference type="EMBL" id="GAA5054626.1"/>
    </source>
</evidence>
<dbReference type="RefSeq" id="WP_345411547.1">
    <property type="nucleotide sequence ID" value="NZ_BAABKX010000014.1"/>
</dbReference>
<comment type="caution">
    <text evidence="2">The sequence shown here is derived from an EMBL/GenBank/DDBJ whole genome shotgun (WGS) entry which is preliminary data.</text>
</comment>
<sequence length="118" mass="13059">MLASFYQYQHEEVTDGNRTAGESQTEDSVNKDSEEYFGTNIADFDVETWETVEYDGDPIQRRTVTLDEVVAISVPEEPAADDDPNLPGRTIQIRTGGGQKFLSQAKVIEVQDASPGET</sequence>
<dbReference type="EMBL" id="BAABKX010000014">
    <property type="protein sequence ID" value="GAA5054626.1"/>
    <property type="molecule type" value="Genomic_DNA"/>
</dbReference>
<proteinExistence type="predicted"/>
<evidence type="ECO:0000256" key="1">
    <source>
        <dbReference type="SAM" id="MobiDB-lite"/>
    </source>
</evidence>
<accession>A0AAV3UK94</accession>
<keyword evidence="3" id="KW-1185">Reference proteome</keyword>
<protein>
    <submittedName>
        <fullName evidence="2">Uncharacterized protein</fullName>
    </submittedName>
</protein>
<feature type="compositionally biased region" description="Polar residues" evidence="1">
    <location>
        <begin position="16"/>
        <end position="27"/>
    </location>
</feature>
<organism evidence="2 3">
    <name type="scientific">Haladaptatus pallidirubidus</name>
    <dbReference type="NCBI Taxonomy" id="1008152"/>
    <lineage>
        <taxon>Archaea</taxon>
        <taxon>Methanobacteriati</taxon>
        <taxon>Methanobacteriota</taxon>
        <taxon>Stenosarchaea group</taxon>
        <taxon>Halobacteria</taxon>
        <taxon>Halobacteriales</taxon>
        <taxon>Haladaptataceae</taxon>
        <taxon>Haladaptatus</taxon>
    </lineage>
</organism>
<dbReference type="AlphaFoldDB" id="A0AAV3UK94"/>
<evidence type="ECO:0000313" key="3">
    <source>
        <dbReference type="Proteomes" id="UP001501729"/>
    </source>
</evidence>
<gene>
    <name evidence="2" type="ORF">GCM10025751_33390</name>
</gene>
<dbReference type="GeneID" id="68613449"/>